<dbReference type="OrthoDB" id="4512892at2"/>
<dbReference type="Proteomes" id="UP000183407">
    <property type="component" value="Unassembled WGS sequence"/>
</dbReference>
<dbReference type="Gene3D" id="3.40.50.1820">
    <property type="entry name" value="alpha/beta hydrolase"/>
    <property type="match status" value="1"/>
</dbReference>
<evidence type="ECO:0000313" key="1">
    <source>
        <dbReference type="EMBL" id="SEB38435.1"/>
    </source>
</evidence>
<name>A0A1H4IX56_RHOJO</name>
<organism evidence="1 2">
    <name type="scientific">Rhodococcus jostii</name>
    <dbReference type="NCBI Taxonomy" id="132919"/>
    <lineage>
        <taxon>Bacteria</taxon>
        <taxon>Bacillati</taxon>
        <taxon>Actinomycetota</taxon>
        <taxon>Actinomycetes</taxon>
        <taxon>Mycobacteriales</taxon>
        <taxon>Nocardiaceae</taxon>
        <taxon>Rhodococcus</taxon>
    </lineage>
</organism>
<dbReference type="RefSeq" id="WP_073358071.1">
    <property type="nucleotide sequence ID" value="NZ_FNTL01000002.1"/>
</dbReference>
<reference evidence="2" key="1">
    <citation type="submission" date="2016-10" db="EMBL/GenBank/DDBJ databases">
        <authorList>
            <person name="Varghese N."/>
        </authorList>
    </citation>
    <scope>NUCLEOTIDE SEQUENCE [LARGE SCALE GENOMIC DNA]</scope>
    <source>
        <strain evidence="2">DSM 44719</strain>
    </source>
</reference>
<evidence type="ECO:0000313" key="2">
    <source>
        <dbReference type="Proteomes" id="UP000183407"/>
    </source>
</evidence>
<proteinExistence type="predicted"/>
<dbReference type="EMBL" id="FNTL01000002">
    <property type="protein sequence ID" value="SEB38435.1"/>
    <property type="molecule type" value="Genomic_DNA"/>
</dbReference>
<evidence type="ECO:0008006" key="3">
    <source>
        <dbReference type="Google" id="ProtNLM"/>
    </source>
</evidence>
<dbReference type="InterPro" id="IPR029058">
    <property type="entry name" value="AB_hydrolase_fold"/>
</dbReference>
<dbReference type="SUPFAM" id="SSF53474">
    <property type="entry name" value="alpha/beta-Hydrolases"/>
    <property type="match status" value="1"/>
</dbReference>
<dbReference type="AlphaFoldDB" id="A0A1H4IX56"/>
<accession>A0A1H4IX56</accession>
<gene>
    <name evidence="1" type="ORF">SAMN04490220_0598</name>
</gene>
<protein>
    <recommendedName>
        <fullName evidence="3">AB hydrolase-1 domain-containing protein</fullName>
    </recommendedName>
</protein>
<sequence>MADRELLQFHFNMEATPTVPTGSVRKIGAVLVIDPEFSGPRTVCFGFPGGGYNKFYYLLDHPDLTRPSQAEYHARRGIVFISCDPFGDGDGTRLAQEERDLETTVRAVDSAVAWTLERLRAGTLGGSWGSVEVDKTLGIGHSLGAMQLIVQQALYSTFDAIAVLGFSAVHSMIPTPNGYIEPGVQESDRAKTNLEDAWTGPIVENSSHLRFAYHCDDVPQRLVDEDMNVGFPTRRAHDLPPWISQTFPPFVTECLNDGIVRKEAALVDVPVFVGTGQIDIVPDLKDESNAYKASPQVTLYELGGSAHMHNFSPKRQTLWSELHKWFEFQC</sequence>